<keyword evidence="3" id="KW-0560">Oxidoreductase</keyword>
<comment type="similarity">
    <text evidence="1">Belongs to the short-chain dehydrogenases/reductases (SDR) family.</text>
</comment>
<evidence type="ECO:0000313" key="5">
    <source>
        <dbReference type="Proteomes" id="UP000276215"/>
    </source>
</evidence>
<dbReference type="PANTHER" id="PTHR24320:SF252">
    <property type="entry name" value="DEHYDROGENASE_REDUCTASE FAMILY PROTEIN, PUTATIVE (AFU_ORTHOLOGUE AFUA_3G08550)-RELATED"/>
    <property type="match status" value="1"/>
</dbReference>
<reference evidence="4 5" key="1">
    <citation type="journal article" date="2018" name="Nat. Ecol. Evol.">
        <title>Pezizomycetes genomes reveal the molecular basis of ectomycorrhizal truffle lifestyle.</title>
        <authorList>
            <person name="Murat C."/>
            <person name="Payen T."/>
            <person name="Noel B."/>
            <person name="Kuo A."/>
            <person name="Morin E."/>
            <person name="Chen J."/>
            <person name="Kohler A."/>
            <person name="Krizsan K."/>
            <person name="Balestrini R."/>
            <person name="Da Silva C."/>
            <person name="Montanini B."/>
            <person name="Hainaut M."/>
            <person name="Levati E."/>
            <person name="Barry K.W."/>
            <person name="Belfiori B."/>
            <person name="Cichocki N."/>
            <person name="Clum A."/>
            <person name="Dockter R.B."/>
            <person name="Fauchery L."/>
            <person name="Guy J."/>
            <person name="Iotti M."/>
            <person name="Le Tacon F."/>
            <person name="Lindquist E.A."/>
            <person name="Lipzen A."/>
            <person name="Malagnac F."/>
            <person name="Mello A."/>
            <person name="Molinier V."/>
            <person name="Miyauchi S."/>
            <person name="Poulain J."/>
            <person name="Riccioni C."/>
            <person name="Rubini A."/>
            <person name="Sitrit Y."/>
            <person name="Splivallo R."/>
            <person name="Traeger S."/>
            <person name="Wang M."/>
            <person name="Zifcakova L."/>
            <person name="Wipf D."/>
            <person name="Zambonelli A."/>
            <person name="Paolocci F."/>
            <person name="Nowrousian M."/>
            <person name="Ottonello S."/>
            <person name="Baldrian P."/>
            <person name="Spatafora J.W."/>
            <person name="Henrissat B."/>
            <person name="Nagy L.G."/>
            <person name="Aury J.M."/>
            <person name="Wincker P."/>
            <person name="Grigoriev I.V."/>
            <person name="Bonfante P."/>
            <person name="Martin F.M."/>
        </authorList>
    </citation>
    <scope>NUCLEOTIDE SEQUENCE [LARGE SCALE GENOMIC DNA]</scope>
    <source>
        <strain evidence="4 5">120613-1</strain>
    </source>
</reference>
<dbReference type="EMBL" id="ML120363">
    <property type="protein sequence ID" value="RPB03302.1"/>
    <property type="molecule type" value="Genomic_DNA"/>
</dbReference>
<keyword evidence="2" id="KW-0521">NADP</keyword>
<evidence type="ECO:0008006" key="6">
    <source>
        <dbReference type="Google" id="ProtNLM"/>
    </source>
</evidence>
<dbReference type="Proteomes" id="UP000276215">
    <property type="component" value="Unassembled WGS sequence"/>
</dbReference>
<accession>A0A3N4K285</accession>
<protein>
    <recommendedName>
        <fullName evidence="6">NAD(P)-binding protein</fullName>
    </recommendedName>
</protein>
<dbReference type="AlphaFoldDB" id="A0A3N4K285"/>
<dbReference type="SUPFAM" id="SSF51735">
    <property type="entry name" value="NAD(P)-binding Rossmann-fold domains"/>
    <property type="match status" value="1"/>
</dbReference>
<dbReference type="InterPro" id="IPR036291">
    <property type="entry name" value="NAD(P)-bd_dom_sf"/>
</dbReference>
<evidence type="ECO:0000256" key="3">
    <source>
        <dbReference type="ARBA" id="ARBA00023002"/>
    </source>
</evidence>
<dbReference type="Gene3D" id="3.40.50.720">
    <property type="entry name" value="NAD(P)-binding Rossmann-like Domain"/>
    <property type="match status" value="1"/>
</dbReference>
<evidence type="ECO:0000256" key="2">
    <source>
        <dbReference type="ARBA" id="ARBA00022857"/>
    </source>
</evidence>
<name>A0A3N4K285_9PEZI</name>
<keyword evidence="5" id="KW-1185">Reference proteome</keyword>
<evidence type="ECO:0000256" key="1">
    <source>
        <dbReference type="ARBA" id="ARBA00006484"/>
    </source>
</evidence>
<dbReference type="STRING" id="1336337.A0A3N4K285"/>
<gene>
    <name evidence="4" type="ORF">L873DRAFT_1800882</name>
</gene>
<evidence type="ECO:0000313" key="4">
    <source>
        <dbReference type="EMBL" id="RPB03302.1"/>
    </source>
</evidence>
<dbReference type="OrthoDB" id="542013at2759"/>
<organism evidence="4 5">
    <name type="scientific">Choiromyces venosus 120613-1</name>
    <dbReference type="NCBI Taxonomy" id="1336337"/>
    <lineage>
        <taxon>Eukaryota</taxon>
        <taxon>Fungi</taxon>
        <taxon>Dikarya</taxon>
        <taxon>Ascomycota</taxon>
        <taxon>Pezizomycotina</taxon>
        <taxon>Pezizomycetes</taxon>
        <taxon>Pezizales</taxon>
        <taxon>Tuberaceae</taxon>
        <taxon>Choiromyces</taxon>
    </lineage>
</organism>
<sequence>MRRCEVWEIDIKWFDILKAFAERAQTLPRLDVAILNAGVAGYAWNISPEGWERQLQASVLSTTLLAHLLLPKMAQTQKAFPRRQPNLVIVWSELHKATQFNERNEEKILSTLNNKEHFKKNFTSQYPITKLFNLPHR</sequence>
<dbReference type="GO" id="GO:0016491">
    <property type="term" value="F:oxidoreductase activity"/>
    <property type="evidence" value="ECO:0007669"/>
    <property type="project" value="UniProtKB-KW"/>
</dbReference>
<proteinExistence type="inferred from homology"/>
<dbReference type="PANTHER" id="PTHR24320">
    <property type="entry name" value="RETINOL DEHYDROGENASE"/>
    <property type="match status" value="1"/>
</dbReference>